<keyword evidence="2" id="KW-1185">Reference proteome</keyword>
<dbReference type="EMBL" id="FOTR01000012">
    <property type="protein sequence ID" value="SFM29114.1"/>
    <property type="molecule type" value="Genomic_DNA"/>
</dbReference>
<dbReference type="Proteomes" id="UP000198565">
    <property type="component" value="Unassembled WGS sequence"/>
</dbReference>
<evidence type="ECO:0000313" key="2">
    <source>
        <dbReference type="Proteomes" id="UP000198565"/>
    </source>
</evidence>
<dbReference type="Pfam" id="PF20765">
    <property type="entry name" value="Phage_tail_terminator_8"/>
    <property type="match status" value="1"/>
</dbReference>
<protein>
    <recommendedName>
        <fullName evidence="3">Phage portal protein</fullName>
    </recommendedName>
</protein>
<sequence length="138" mass="16152">MAYLYQLFRVKIYDLKLPQDFKVPSLYFPVPTSFSSNDTNQTYLKSYTLNVKLFHHDSKLAYYKAEELADHIANNREVIPMVDVEGEKTGDYIRFNRIETRIGENGVAILILNWDSRYHYHHDEAPAIQYVDITSGVK</sequence>
<evidence type="ECO:0000313" key="1">
    <source>
        <dbReference type="EMBL" id="SFM29114.1"/>
    </source>
</evidence>
<dbReference type="InterPro" id="IPR049254">
    <property type="entry name" value="Phage_tail_terminator"/>
</dbReference>
<evidence type="ECO:0008006" key="3">
    <source>
        <dbReference type="Google" id="ProtNLM"/>
    </source>
</evidence>
<proteinExistence type="predicted"/>
<dbReference type="STRING" id="334253.SAMN04487943_11254"/>
<organism evidence="1 2">
    <name type="scientific">Gracilibacillus orientalis</name>
    <dbReference type="NCBI Taxonomy" id="334253"/>
    <lineage>
        <taxon>Bacteria</taxon>
        <taxon>Bacillati</taxon>
        <taxon>Bacillota</taxon>
        <taxon>Bacilli</taxon>
        <taxon>Bacillales</taxon>
        <taxon>Bacillaceae</taxon>
        <taxon>Gracilibacillus</taxon>
    </lineage>
</organism>
<gene>
    <name evidence="1" type="ORF">SAMN04487943_11254</name>
</gene>
<name>A0A1I4PN68_9BACI</name>
<accession>A0A1I4PN68</accession>
<dbReference type="AlphaFoldDB" id="A0A1I4PN68"/>
<reference evidence="2" key="1">
    <citation type="submission" date="2016-10" db="EMBL/GenBank/DDBJ databases">
        <authorList>
            <person name="Varghese N."/>
            <person name="Submissions S."/>
        </authorList>
    </citation>
    <scope>NUCLEOTIDE SEQUENCE [LARGE SCALE GENOMIC DNA]</scope>
    <source>
        <strain evidence="2">CGMCC 1.4250</strain>
    </source>
</reference>